<proteinExistence type="predicted"/>
<gene>
    <name evidence="2" type="ORF">ASPZODRAFT_138597</name>
</gene>
<dbReference type="GeneID" id="34610940"/>
<evidence type="ECO:0000313" key="3">
    <source>
        <dbReference type="Proteomes" id="UP000184188"/>
    </source>
</evidence>
<feature type="compositionally biased region" description="Polar residues" evidence="1">
    <location>
        <begin position="77"/>
        <end position="87"/>
    </location>
</feature>
<dbReference type="VEuPathDB" id="FungiDB:ASPZODRAFT_138597"/>
<evidence type="ECO:0000256" key="1">
    <source>
        <dbReference type="SAM" id="MobiDB-lite"/>
    </source>
</evidence>
<evidence type="ECO:0008006" key="4">
    <source>
        <dbReference type="Google" id="ProtNLM"/>
    </source>
</evidence>
<dbReference type="PANTHER" id="PTHR42023:SF1">
    <property type="entry name" value="BHLH DOMAIN-CONTAINING PROTEIN"/>
    <property type="match status" value="1"/>
</dbReference>
<sequence length="534" mass="58986">MWGKPQFIRSRKATVQEPTLVEDNGVFRSRPLGSKGLPTLPSNPSESSLQSYPLAPEKRVTSSVYSKDDFDEFTGNHAPQRTDSLQAYSPEISPPDSPVTLDNALERLDSSRISPVEEEWKQPAKALQPDKRFPSQLPVLRKPARADTLPLQSDLDSSKSSSGEPKKTKWDDYSGEPTTSNSGKPGQVTPGSPVYESHQSQRSLGFLNWGREQLQPKKKSARPKLRSTSLMDKNEPRQPPVREPWKGASGRAPIVTPIQEKPGSKFVGRLRSTRSQDLLQTREEAAEFQSSIGFTPTVVTTITAGEAIAPARSETKFQPINREESPPARRTPDIPPRIDISTPDLDDALSGMHVDERPVSRFSATTYAPTEAESATGSPRDSLIESDTPTGGNVPSIMSRKRPVPSAYGAKPTRKPTPAEGGVLKALPQSPPESQAQTRIEALEARRDNLNRRKANINTIIYELTQVIQPSSVAYDMAAREEVKKTVNSLNNELAEIKREEHEIGLKLLRAYKKRDEQDIYSSGSGLWVKRVTS</sequence>
<feature type="compositionally biased region" description="Basic residues" evidence="1">
    <location>
        <begin position="216"/>
        <end position="225"/>
    </location>
</feature>
<dbReference type="OrthoDB" id="4507572at2759"/>
<keyword evidence="3" id="KW-1185">Reference proteome</keyword>
<dbReference type="Proteomes" id="UP000184188">
    <property type="component" value="Unassembled WGS sequence"/>
</dbReference>
<feature type="compositionally biased region" description="Polar residues" evidence="1">
    <location>
        <begin position="40"/>
        <end position="51"/>
    </location>
</feature>
<dbReference type="AlphaFoldDB" id="A0A1L9SWD7"/>
<feature type="region of interest" description="Disordered" evidence="1">
    <location>
        <begin position="1"/>
        <end position="262"/>
    </location>
</feature>
<feature type="compositionally biased region" description="Basic and acidic residues" evidence="1">
    <location>
        <begin position="118"/>
        <end position="133"/>
    </location>
</feature>
<organism evidence="2 3">
    <name type="scientific">Penicilliopsis zonata CBS 506.65</name>
    <dbReference type="NCBI Taxonomy" id="1073090"/>
    <lineage>
        <taxon>Eukaryota</taxon>
        <taxon>Fungi</taxon>
        <taxon>Dikarya</taxon>
        <taxon>Ascomycota</taxon>
        <taxon>Pezizomycotina</taxon>
        <taxon>Eurotiomycetes</taxon>
        <taxon>Eurotiomycetidae</taxon>
        <taxon>Eurotiales</taxon>
        <taxon>Aspergillaceae</taxon>
        <taxon>Penicilliopsis</taxon>
    </lineage>
</organism>
<accession>A0A1L9SWD7</accession>
<feature type="compositionally biased region" description="Polar residues" evidence="1">
    <location>
        <begin position="362"/>
        <end position="393"/>
    </location>
</feature>
<dbReference type="RefSeq" id="XP_022586020.1">
    <property type="nucleotide sequence ID" value="XM_022724475.1"/>
</dbReference>
<feature type="compositionally biased region" description="Basic and acidic residues" evidence="1">
    <location>
        <begin position="321"/>
        <end position="332"/>
    </location>
</feature>
<dbReference type="PANTHER" id="PTHR42023">
    <property type="entry name" value="BHLH DOMAIN-CONTAINING PROTEIN"/>
    <property type="match status" value="1"/>
</dbReference>
<feature type="region of interest" description="Disordered" evidence="1">
    <location>
        <begin position="309"/>
        <end position="435"/>
    </location>
</feature>
<feature type="compositionally biased region" description="Low complexity" evidence="1">
    <location>
        <begin position="153"/>
        <end position="162"/>
    </location>
</feature>
<protein>
    <recommendedName>
        <fullName evidence="4">BHLH domain-containing protein</fullName>
    </recommendedName>
</protein>
<reference evidence="3" key="1">
    <citation type="journal article" date="2017" name="Genome Biol.">
        <title>Comparative genomics reveals high biological diversity and specific adaptations in the industrially and medically important fungal genus Aspergillus.</title>
        <authorList>
            <person name="de Vries R.P."/>
            <person name="Riley R."/>
            <person name="Wiebenga A."/>
            <person name="Aguilar-Osorio G."/>
            <person name="Amillis S."/>
            <person name="Uchima C.A."/>
            <person name="Anderluh G."/>
            <person name="Asadollahi M."/>
            <person name="Askin M."/>
            <person name="Barry K."/>
            <person name="Battaglia E."/>
            <person name="Bayram O."/>
            <person name="Benocci T."/>
            <person name="Braus-Stromeyer S.A."/>
            <person name="Caldana C."/>
            <person name="Canovas D."/>
            <person name="Cerqueira G.C."/>
            <person name="Chen F."/>
            <person name="Chen W."/>
            <person name="Choi C."/>
            <person name="Clum A."/>
            <person name="Dos Santos R.A."/>
            <person name="Damasio A.R."/>
            <person name="Diallinas G."/>
            <person name="Emri T."/>
            <person name="Fekete E."/>
            <person name="Flipphi M."/>
            <person name="Freyberg S."/>
            <person name="Gallo A."/>
            <person name="Gournas C."/>
            <person name="Habgood R."/>
            <person name="Hainaut M."/>
            <person name="Harispe M.L."/>
            <person name="Henrissat B."/>
            <person name="Hilden K.S."/>
            <person name="Hope R."/>
            <person name="Hossain A."/>
            <person name="Karabika E."/>
            <person name="Karaffa L."/>
            <person name="Karanyi Z."/>
            <person name="Krasevec N."/>
            <person name="Kuo A."/>
            <person name="Kusch H."/>
            <person name="LaButti K."/>
            <person name="Lagendijk E.L."/>
            <person name="Lapidus A."/>
            <person name="Levasseur A."/>
            <person name="Lindquist E."/>
            <person name="Lipzen A."/>
            <person name="Logrieco A.F."/>
            <person name="MacCabe A."/>
            <person name="Maekelae M.R."/>
            <person name="Malavazi I."/>
            <person name="Melin P."/>
            <person name="Meyer V."/>
            <person name="Mielnichuk N."/>
            <person name="Miskei M."/>
            <person name="Molnar A.P."/>
            <person name="Mule G."/>
            <person name="Ngan C.Y."/>
            <person name="Orejas M."/>
            <person name="Orosz E."/>
            <person name="Ouedraogo J.P."/>
            <person name="Overkamp K.M."/>
            <person name="Park H.-S."/>
            <person name="Perrone G."/>
            <person name="Piumi F."/>
            <person name="Punt P.J."/>
            <person name="Ram A.F."/>
            <person name="Ramon A."/>
            <person name="Rauscher S."/>
            <person name="Record E."/>
            <person name="Riano-Pachon D.M."/>
            <person name="Robert V."/>
            <person name="Roehrig J."/>
            <person name="Ruller R."/>
            <person name="Salamov A."/>
            <person name="Salih N.S."/>
            <person name="Samson R.A."/>
            <person name="Sandor E."/>
            <person name="Sanguinetti M."/>
            <person name="Schuetze T."/>
            <person name="Sepcic K."/>
            <person name="Shelest E."/>
            <person name="Sherlock G."/>
            <person name="Sophianopoulou V."/>
            <person name="Squina F.M."/>
            <person name="Sun H."/>
            <person name="Susca A."/>
            <person name="Todd R.B."/>
            <person name="Tsang A."/>
            <person name="Unkles S.E."/>
            <person name="van de Wiele N."/>
            <person name="van Rossen-Uffink D."/>
            <person name="Oliveira J.V."/>
            <person name="Vesth T.C."/>
            <person name="Visser J."/>
            <person name="Yu J.-H."/>
            <person name="Zhou M."/>
            <person name="Andersen M.R."/>
            <person name="Archer D.B."/>
            <person name="Baker S.E."/>
            <person name="Benoit I."/>
            <person name="Brakhage A.A."/>
            <person name="Braus G.H."/>
            <person name="Fischer R."/>
            <person name="Frisvad J.C."/>
            <person name="Goldman G.H."/>
            <person name="Houbraken J."/>
            <person name="Oakley B."/>
            <person name="Pocsi I."/>
            <person name="Scazzocchio C."/>
            <person name="Seiboth B."/>
            <person name="vanKuyk P.A."/>
            <person name="Wortman J."/>
            <person name="Dyer P.S."/>
            <person name="Grigoriev I.V."/>
        </authorList>
    </citation>
    <scope>NUCLEOTIDE SEQUENCE [LARGE SCALE GENOMIC DNA]</scope>
    <source>
        <strain evidence="3">CBS 506.65</strain>
    </source>
</reference>
<name>A0A1L9SWD7_9EURO</name>
<evidence type="ECO:0000313" key="2">
    <source>
        <dbReference type="EMBL" id="OJJ51510.1"/>
    </source>
</evidence>
<dbReference type="EMBL" id="KV878336">
    <property type="protein sequence ID" value="OJJ51510.1"/>
    <property type="molecule type" value="Genomic_DNA"/>
</dbReference>